<evidence type="ECO:0000256" key="8">
    <source>
        <dbReference type="ARBA" id="ARBA00022989"/>
    </source>
</evidence>
<comment type="similarity">
    <text evidence="3 10">Belongs to the FliL family.</text>
</comment>
<keyword evidence="5 10" id="KW-0145">Chemotaxis</keyword>
<keyword evidence="11" id="KW-0282">Flagellum</keyword>
<reference evidence="12" key="1">
    <citation type="journal article" date="2019" name="Int. J. Syst. Evol. Microbiol.">
        <title>The Global Catalogue of Microorganisms (GCM) 10K type strain sequencing project: providing services to taxonomists for standard genome sequencing and annotation.</title>
        <authorList>
            <consortium name="The Broad Institute Genomics Platform"/>
            <consortium name="The Broad Institute Genome Sequencing Center for Infectious Disease"/>
            <person name="Wu L."/>
            <person name="Ma J."/>
        </authorList>
    </citation>
    <scope>NUCLEOTIDE SEQUENCE [LARGE SCALE GENOMIC DNA]</scope>
    <source>
        <strain evidence="12">JCM 17110</strain>
    </source>
</reference>
<dbReference type="InterPro" id="IPR005503">
    <property type="entry name" value="FliL"/>
</dbReference>
<evidence type="ECO:0000313" key="11">
    <source>
        <dbReference type="EMBL" id="GAA3540271.1"/>
    </source>
</evidence>
<keyword evidence="12" id="KW-1185">Reference proteome</keyword>
<evidence type="ECO:0000256" key="9">
    <source>
        <dbReference type="ARBA" id="ARBA00023136"/>
    </source>
</evidence>
<evidence type="ECO:0000256" key="6">
    <source>
        <dbReference type="ARBA" id="ARBA00022692"/>
    </source>
</evidence>
<name>A0ABP6VW38_9GAMM</name>
<dbReference type="Proteomes" id="UP001500795">
    <property type="component" value="Unassembled WGS sequence"/>
</dbReference>
<dbReference type="PANTHER" id="PTHR35091">
    <property type="entry name" value="FLAGELLAR PROTEIN FLIL"/>
    <property type="match status" value="1"/>
</dbReference>
<keyword evidence="7 10" id="KW-0283">Flagellar rotation</keyword>
<feature type="transmembrane region" description="Helical" evidence="10">
    <location>
        <begin position="12"/>
        <end position="34"/>
    </location>
</feature>
<keyword evidence="11" id="KW-0966">Cell projection</keyword>
<comment type="function">
    <text evidence="1 10">Controls the rotational direction of flagella during chemotaxis.</text>
</comment>
<proteinExistence type="inferred from homology"/>
<keyword evidence="11" id="KW-0969">Cilium</keyword>
<comment type="subcellular location">
    <subcellularLocation>
        <location evidence="10">Cell inner membrane</location>
    </subcellularLocation>
    <subcellularLocation>
        <location evidence="2">Cell membrane</location>
        <topology evidence="2">Single-pass membrane protein</topology>
    </subcellularLocation>
</comment>
<evidence type="ECO:0000256" key="5">
    <source>
        <dbReference type="ARBA" id="ARBA00022500"/>
    </source>
</evidence>
<gene>
    <name evidence="11" type="primary">fliL</name>
    <name evidence="11" type="ORF">GCM10022394_20070</name>
</gene>
<evidence type="ECO:0000256" key="2">
    <source>
        <dbReference type="ARBA" id="ARBA00004162"/>
    </source>
</evidence>
<dbReference type="EMBL" id="BAABCX010000002">
    <property type="protein sequence ID" value="GAA3540271.1"/>
    <property type="molecule type" value="Genomic_DNA"/>
</dbReference>
<keyword evidence="6 10" id="KW-0812">Transmembrane</keyword>
<dbReference type="RefSeq" id="WP_344957497.1">
    <property type="nucleotide sequence ID" value="NZ_BAABCX010000002.1"/>
</dbReference>
<keyword evidence="4" id="KW-1003">Cell membrane</keyword>
<evidence type="ECO:0000256" key="1">
    <source>
        <dbReference type="ARBA" id="ARBA00002254"/>
    </source>
</evidence>
<sequence length="158" mass="17258">MSESQGSRRKTGWLLGLMMVITVSVTGVNAYFLLNGRDSTAVPAAEAVAVPSPEPIFVKIDPFTVNLQADDYGPRLLYTGLSLKVGNTLTRDMIATHMPQIRNRLLLLLSGQDPEEITSAGGKAQLAARILEQLRLPLAEPQPELLINDVLFTEFIVQ</sequence>
<keyword evidence="9 10" id="KW-0472">Membrane</keyword>
<protein>
    <recommendedName>
        <fullName evidence="10">Flagellar protein FliL</fullName>
    </recommendedName>
</protein>
<accession>A0ABP6VW38</accession>
<evidence type="ECO:0000313" key="12">
    <source>
        <dbReference type="Proteomes" id="UP001500795"/>
    </source>
</evidence>
<dbReference type="PANTHER" id="PTHR35091:SF2">
    <property type="entry name" value="FLAGELLAR PROTEIN FLIL"/>
    <property type="match status" value="1"/>
</dbReference>
<dbReference type="NCBIfam" id="NF005435">
    <property type="entry name" value="PRK07021.1"/>
    <property type="match status" value="1"/>
</dbReference>
<evidence type="ECO:0000256" key="4">
    <source>
        <dbReference type="ARBA" id="ARBA00022475"/>
    </source>
</evidence>
<organism evidence="11 12">
    <name type="scientific">Zobellella aerophila</name>
    <dbReference type="NCBI Taxonomy" id="870480"/>
    <lineage>
        <taxon>Bacteria</taxon>
        <taxon>Pseudomonadati</taxon>
        <taxon>Pseudomonadota</taxon>
        <taxon>Gammaproteobacteria</taxon>
        <taxon>Aeromonadales</taxon>
        <taxon>Aeromonadaceae</taxon>
        <taxon>Zobellella</taxon>
    </lineage>
</organism>
<evidence type="ECO:0000256" key="10">
    <source>
        <dbReference type="RuleBase" id="RU364125"/>
    </source>
</evidence>
<evidence type="ECO:0000256" key="7">
    <source>
        <dbReference type="ARBA" id="ARBA00022779"/>
    </source>
</evidence>
<dbReference type="Pfam" id="PF03748">
    <property type="entry name" value="FliL"/>
    <property type="match status" value="1"/>
</dbReference>
<evidence type="ECO:0000256" key="3">
    <source>
        <dbReference type="ARBA" id="ARBA00008281"/>
    </source>
</evidence>
<keyword evidence="10" id="KW-0997">Cell inner membrane</keyword>
<keyword evidence="8 10" id="KW-1133">Transmembrane helix</keyword>
<comment type="caution">
    <text evidence="11">The sequence shown here is derived from an EMBL/GenBank/DDBJ whole genome shotgun (WGS) entry which is preliminary data.</text>
</comment>